<dbReference type="Pfam" id="PF13700">
    <property type="entry name" value="DUF4158"/>
    <property type="match status" value="1"/>
</dbReference>
<evidence type="ECO:0000256" key="3">
    <source>
        <dbReference type="ARBA" id="ARBA00023125"/>
    </source>
</evidence>
<keyword evidence="3" id="KW-0238">DNA-binding</keyword>
<dbReference type="EMBL" id="FSRO01000002">
    <property type="protein sequence ID" value="SIO49034.1"/>
    <property type="molecule type" value="Genomic_DNA"/>
</dbReference>
<reference evidence="7 8" key="1">
    <citation type="submission" date="2016-12" db="EMBL/GenBank/DDBJ databases">
        <authorList>
            <person name="Song W.-J."/>
            <person name="Kurnit D.M."/>
        </authorList>
    </citation>
    <scope>NUCLEOTIDE SEQUENCE [LARGE SCALE GENOMIC DNA]</scope>
    <source>
        <strain evidence="7 8">ATCC 49181</strain>
    </source>
</reference>
<sequence length="1007" mass="113422">MAITKNSLPMPVQFLTAEQRANYGRFIDDPNADQLTRYFYLDDADHAVISVKRGNHNRLGFALQLTTVRFLGTFLEDPLDVPDSVLQTLARQLQITNTDQVLCYRDADQRWEHTAEIRLRYGFSDWSNSTVSFRMSRWLYALCWTGTEQSGVLFDRATTWMLAHKVLLPGCTSLERFVARLRNRVENRLWKRLGCNITSEQRTQLEDLLTAPPQGRSSWLDKLRSGPARVSGRSLVLAIQRLQTVRNLGIRLPLTGVPPSRLASLARFAGTAKVTAISRLPAVRRLATLVAFIHCLEATAYDDVVEVLDMLLHEFFGDAAKANKKARLRSIKDLDKAAIVLATACRTLLDSENVDSDLREIVFIRTPHKMLEQALACVDALVRPPDDVYYSELETRYRTLRLFLPTLLRHVQFGASPAGESITAGFDWLRIHELRVKPEPQAPRDVITKSWQRYALQDDGSVDSKAYTFCVLDELRKALRRRDVFISPSWRYADPRAGLISGQEWETTRPIVCRSLELSADPAPTLAALSAELDQTYRAVAARLPNNADVRFEVVDGKKELVLSPLDKLEEPESLLKLRESVAARLPVVDLPEILLEISKRTGFTDAFTHLTERTARAQELNTSLCAVLLAEACNTGPEPLIRHDVPALRRERLAWVDQNYIRDDTLVAANAILVAAQNQIPLARIWGGGEVASADGMRLIVPVRTVHAGPNPKYFGFGRGVTWYNLMSNQCSGLNAITVPGTLRDSLILLAVVLEQQTELQPTKIMTDTGAYSDIVFGLFRLLGYRFSPRLADIGGTRFWRIDPHADYGELNFIARQCVALTRVEAHWDDLLRLAGSLKLGRVSAAGIMRTLQVGDRPTQLALALAEFGRIEKTLHSLSYIDDENHRRATLLQLNRTEGRHGLARDVFHGKRGELRQRYREGQEDQLGALGLVVNIIVLWNTVYMDAVLAQLREEGHEVLDSDVARLSPFIHERHINLLGRYSFAIPEAVTRGELRPLRNPDDEDP</sequence>
<dbReference type="GO" id="GO:0006313">
    <property type="term" value="P:DNA transposition"/>
    <property type="evidence" value="ECO:0007669"/>
    <property type="project" value="InterPro"/>
</dbReference>
<organism evidence="7 8">
    <name type="scientific">Nitrosomonas cryotolerans ATCC 49181</name>
    <dbReference type="NCBI Taxonomy" id="1131553"/>
    <lineage>
        <taxon>Bacteria</taxon>
        <taxon>Pseudomonadati</taxon>
        <taxon>Pseudomonadota</taxon>
        <taxon>Betaproteobacteria</taxon>
        <taxon>Nitrosomonadales</taxon>
        <taxon>Nitrosomonadaceae</taxon>
        <taxon>Nitrosomonas</taxon>
    </lineage>
</organism>
<keyword evidence="8" id="KW-1185">Reference proteome</keyword>
<evidence type="ECO:0000259" key="5">
    <source>
        <dbReference type="Pfam" id="PF01526"/>
    </source>
</evidence>
<feature type="domain" description="Tn3 transposase DDE" evidence="5">
    <location>
        <begin position="593"/>
        <end position="983"/>
    </location>
</feature>
<dbReference type="InterPro" id="IPR002513">
    <property type="entry name" value="Tn3_Tnp_DDE_dom"/>
</dbReference>
<dbReference type="InterPro" id="IPR047653">
    <property type="entry name" value="Tn3-like_transpos"/>
</dbReference>
<evidence type="ECO:0000256" key="2">
    <source>
        <dbReference type="ARBA" id="ARBA00022578"/>
    </source>
</evidence>
<keyword evidence="2" id="KW-0815">Transposition</keyword>
<feature type="domain" description="DUF4158" evidence="6">
    <location>
        <begin position="14"/>
        <end position="180"/>
    </location>
</feature>
<evidence type="ECO:0000256" key="4">
    <source>
        <dbReference type="ARBA" id="ARBA00023172"/>
    </source>
</evidence>
<dbReference type="Proteomes" id="UP000185062">
    <property type="component" value="Unassembled WGS sequence"/>
</dbReference>
<gene>
    <name evidence="7" type="ORF">SAMN02743940_0004</name>
</gene>
<dbReference type="NCBIfam" id="NF033527">
    <property type="entry name" value="transpos_Tn3"/>
    <property type="match status" value="1"/>
</dbReference>
<dbReference type="InterPro" id="IPR025296">
    <property type="entry name" value="DUF4158"/>
</dbReference>
<evidence type="ECO:0000259" key="6">
    <source>
        <dbReference type="Pfam" id="PF13700"/>
    </source>
</evidence>
<accession>A0A1N6JXF9</accession>
<dbReference type="Pfam" id="PF01526">
    <property type="entry name" value="DDE_Tnp_Tn3"/>
    <property type="match status" value="1"/>
</dbReference>
<dbReference type="GO" id="GO:0003677">
    <property type="term" value="F:DNA binding"/>
    <property type="evidence" value="ECO:0007669"/>
    <property type="project" value="UniProtKB-KW"/>
</dbReference>
<comment type="similarity">
    <text evidence="1">Belongs to the transposase 7 family.</text>
</comment>
<evidence type="ECO:0000256" key="1">
    <source>
        <dbReference type="ARBA" id="ARBA00009402"/>
    </source>
</evidence>
<keyword evidence="4" id="KW-0233">DNA recombination</keyword>
<dbReference type="GO" id="GO:0004803">
    <property type="term" value="F:transposase activity"/>
    <property type="evidence" value="ECO:0007669"/>
    <property type="project" value="InterPro"/>
</dbReference>
<dbReference type="AlphaFoldDB" id="A0A1N6JXF9"/>
<evidence type="ECO:0000313" key="8">
    <source>
        <dbReference type="Proteomes" id="UP000185062"/>
    </source>
</evidence>
<evidence type="ECO:0000313" key="7">
    <source>
        <dbReference type="EMBL" id="SIO49034.1"/>
    </source>
</evidence>
<proteinExistence type="inferred from homology"/>
<name>A0A1N6JXF9_9PROT</name>
<protein>
    <submittedName>
        <fullName evidence="7">Transposase and inactivated derivatives, TnpA family</fullName>
    </submittedName>
</protein>